<evidence type="ECO:0000256" key="2">
    <source>
        <dbReference type="ARBA" id="ARBA00022553"/>
    </source>
</evidence>
<keyword evidence="1" id="KW-0596">Phosphopantetheine</keyword>
<accession>A0ABV8DN93</accession>
<protein>
    <submittedName>
        <fullName evidence="7">Type I polyketide synthase</fullName>
    </submittedName>
</protein>
<gene>
    <name evidence="7" type="ORF">ACFO0B_05620</name>
</gene>
<dbReference type="SUPFAM" id="SSF53901">
    <property type="entry name" value="Thiolase-like"/>
    <property type="match status" value="1"/>
</dbReference>
<comment type="caution">
    <text evidence="7">The sequence shown here is derived from an EMBL/GenBank/DDBJ whole genome shotgun (WGS) entry which is preliminary data.</text>
</comment>
<dbReference type="InterPro" id="IPR016036">
    <property type="entry name" value="Malonyl_transacylase_ACP-bd"/>
</dbReference>
<keyword evidence="4" id="KW-0012">Acyltransferase</keyword>
<dbReference type="Gene3D" id="3.30.70.3290">
    <property type="match status" value="1"/>
</dbReference>
<dbReference type="Pfam" id="PF00550">
    <property type="entry name" value="PP-binding"/>
    <property type="match status" value="1"/>
</dbReference>
<dbReference type="InterPro" id="IPR014031">
    <property type="entry name" value="Ketoacyl_synth_C"/>
</dbReference>
<dbReference type="Gene3D" id="1.10.1200.10">
    <property type="entry name" value="ACP-like"/>
    <property type="match status" value="1"/>
</dbReference>
<dbReference type="SUPFAM" id="SSF47336">
    <property type="entry name" value="ACP-like"/>
    <property type="match status" value="1"/>
</dbReference>
<dbReference type="Pfam" id="PF02801">
    <property type="entry name" value="Ketoacyl-synt_C"/>
    <property type="match status" value="1"/>
</dbReference>
<dbReference type="Pfam" id="PF16197">
    <property type="entry name" value="KAsynt_C_assoc"/>
    <property type="match status" value="1"/>
</dbReference>
<dbReference type="InterPro" id="IPR016035">
    <property type="entry name" value="Acyl_Trfase/lysoPLipase"/>
</dbReference>
<keyword evidence="2" id="KW-0597">Phosphoprotein</keyword>
<dbReference type="Pfam" id="PF00109">
    <property type="entry name" value="ketoacyl-synt"/>
    <property type="match status" value="1"/>
</dbReference>
<dbReference type="Pfam" id="PF00698">
    <property type="entry name" value="Acyl_transf_1"/>
    <property type="match status" value="1"/>
</dbReference>
<dbReference type="InterPro" id="IPR018201">
    <property type="entry name" value="Ketoacyl_synth_AS"/>
</dbReference>
<dbReference type="InterPro" id="IPR009081">
    <property type="entry name" value="PP-bd_ACP"/>
</dbReference>
<dbReference type="SUPFAM" id="SSF52151">
    <property type="entry name" value="FabD/lysophospholipase-like"/>
    <property type="match status" value="1"/>
</dbReference>
<dbReference type="RefSeq" id="WP_378611220.1">
    <property type="nucleotide sequence ID" value="NZ_JBHSAX010000005.1"/>
</dbReference>
<dbReference type="InterPro" id="IPR050091">
    <property type="entry name" value="PKS_NRPS_Biosynth_Enz"/>
</dbReference>
<dbReference type="PANTHER" id="PTHR43775:SF51">
    <property type="entry name" value="INACTIVE PHENOLPHTHIOCEROL SYNTHESIS POLYKETIDE SYNTHASE TYPE I PKS1-RELATED"/>
    <property type="match status" value="1"/>
</dbReference>
<evidence type="ECO:0000256" key="3">
    <source>
        <dbReference type="ARBA" id="ARBA00022679"/>
    </source>
</evidence>
<feature type="domain" description="Carrier" evidence="5">
    <location>
        <begin position="947"/>
        <end position="1026"/>
    </location>
</feature>
<dbReference type="PROSITE" id="PS52004">
    <property type="entry name" value="KS3_2"/>
    <property type="match status" value="1"/>
</dbReference>
<dbReference type="CDD" id="cd00833">
    <property type="entry name" value="PKS"/>
    <property type="match status" value="1"/>
</dbReference>
<dbReference type="SMART" id="SM00823">
    <property type="entry name" value="PKS_PP"/>
    <property type="match status" value="1"/>
</dbReference>
<evidence type="ECO:0000256" key="4">
    <source>
        <dbReference type="ARBA" id="ARBA00023315"/>
    </source>
</evidence>
<evidence type="ECO:0000259" key="6">
    <source>
        <dbReference type="PROSITE" id="PS52004"/>
    </source>
</evidence>
<feature type="domain" description="Ketosynthase family 3 (KS3)" evidence="6">
    <location>
        <begin position="33"/>
        <end position="459"/>
    </location>
</feature>
<reference evidence="8" key="1">
    <citation type="journal article" date="2019" name="Int. J. Syst. Evol. Microbiol.">
        <title>The Global Catalogue of Microorganisms (GCM) 10K type strain sequencing project: providing services to taxonomists for standard genome sequencing and annotation.</title>
        <authorList>
            <consortium name="The Broad Institute Genomics Platform"/>
            <consortium name="The Broad Institute Genome Sequencing Center for Infectious Disease"/>
            <person name="Wu L."/>
            <person name="Ma J."/>
        </authorList>
    </citation>
    <scope>NUCLEOTIDE SEQUENCE [LARGE SCALE GENOMIC DNA]</scope>
    <source>
        <strain evidence="8">CGMCC 4.7330</strain>
    </source>
</reference>
<evidence type="ECO:0000313" key="8">
    <source>
        <dbReference type="Proteomes" id="UP001595696"/>
    </source>
</evidence>
<keyword evidence="8" id="KW-1185">Reference proteome</keyword>
<dbReference type="SMART" id="SM00825">
    <property type="entry name" value="PKS_KS"/>
    <property type="match status" value="1"/>
</dbReference>
<evidence type="ECO:0000313" key="7">
    <source>
        <dbReference type="EMBL" id="MFC3961466.1"/>
    </source>
</evidence>
<dbReference type="Gene3D" id="3.40.366.10">
    <property type="entry name" value="Malonyl-Coenzyme A Acyl Carrier Protein, domain 2"/>
    <property type="match status" value="1"/>
</dbReference>
<dbReference type="InterPro" id="IPR014043">
    <property type="entry name" value="Acyl_transferase_dom"/>
</dbReference>
<dbReference type="InterPro" id="IPR020841">
    <property type="entry name" value="PKS_Beta-ketoAc_synthase_dom"/>
</dbReference>
<dbReference type="PROSITE" id="PS50075">
    <property type="entry name" value="CARRIER"/>
    <property type="match status" value="1"/>
</dbReference>
<keyword evidence="3" id="KW-0808">Transferase</keyword>
<dbReference type="SUPFAM" id="SSF55048">
    <property type="entry name" value="Probable ACP-binding domain of malonyl-CoA ACP transacylase"/>
    <property type="match status" value="1"/>
</dbReference>
<dbReference type="InterPro" id="IPR001227">
    <property type="entry name" value="Ac_transferase_dom_sf"/>
</dbReference>
<organism evidence="7 8">
    <name type="scientific">Nocardia jiangsuensis</name>
    <dbReference type="NCBI Taxonomy" id="1691563"/>
    <lineage>
        <taxon>Bacteria</taxon>
        <taxon>Bacillati</taxon>
        <taxon>Actinomycetota</taxon>
        <taxon>Actinomycetes</taxon>
        <taxon>Mycobacteriales</taxon>
        <taxon>Nocardiaceae</taxon>
        <taxon>Nocardia</taxon>
    </lineage>
</organism>
<dbReference type="InterPro" id="IPR036736">
    <property type="entry name" value="ACP-like_sf"/>
</dbReference>
<dbReference type="InterPro" id="IPR016039">
    <property type="entry name" value="Thiolase-like"/>
</dbReference>
<dbReference type="PROSITE" id="PS00606">
    <property type="entry name" value="KS3_1"/>
    <property type="match status" value="1"/>
</dbReference>
<name>A0ABV8DN93_9NOCA</name>
<evidence type="ECO:0000259" key="5">
    <source>
        <dbReference type="PROSITE" id="PS50075"/>
    </source>
</evidence>
<evidence type="ECO:0000256" key="1">
    <source>
        <dbReference type="ARBA" id="ARBA00022450"/>
    </source>
</evidence>
<dbReference type="PANTHER" id="PTHR43775">
    <property type="entry name" value="FATTY ACID SYNTHASE"/>
    <property type="match status" value="1"/>
</dbReference>
<sequence length="1038" mass="109649">MADDGELRRYLKKTARELYEAKQRVRELTERAAEPIAIVGMACRFPGGVRSPDDLWELVAQGRNVVSEFPDDRGWPAPESLDTDPSAPTVALGGFLDGAGEFDAEFFGISAREARAMDPEQRQLLEVSLEAIERARIDPASLRGSDTGTFMGVSNNGYGFISPDWLGPGNIGAENYLVLGNSSSIASGRINYLFGLEGPAVSVDTACSSALVAVHQAVAALRAGECSLALAGGVSVLATITPFVVFSRQRALALDGRCKPFATAADGTAWSEGVGVVVLERLSEARRRGHEVLAVIRGSAMNSDGASNGMTAPNGRAQQRVIRHALAAAGLTAADVDVVEGHGTGTVLGDPIEAQAVLATYGKRSAEHPLWLGSIKSNIGHSQAAAGIAGMMKMVMAMRHAAVPATLSVDEPTAHADWSAGTVRLPSEMQPWPETGRPRRSAVSAFGFSGTNTHVVLEYDPSAEPVRATGERVRAGLHPVVVSGKSGRALRGQAERLLAVCRTDPAIDLADLGLSLATTRTAFDHRAVVLADSVATLSSGLETLADGALAPAVITGSATGSGKLAMLLPGQGSQRTGMGRRLYEAGGIFTRTIDELNAAFAPHLGVDLRPVIFGDGAEIHRTEYTQPALFSIEVATYRVLESWGVTANYLIGHSIGELAAAYLGGVFSLPGAAEVVAVRGRLMQRLGPGAMVSLRASLAETVESLAGFESRVSVAASNGPNSTVVSGDVDAVTAIAKAWRERGRRTKKLRVDRAFHSPHLDELLAEFRAVLARVELKPSSIPLISTVTGELATTRELTAPDYWVTQARHTVRFSDSVRFAVDAGVTTLLEVGPGDVLAGMSYECLTDARCVAVASQLSPEHAAGDLLRAAARAWVRGVAVDWGAVYADSGARPIDLPTYAFAHRHYWLGSQHPQTGTAAAAAEHPGPGPFAAAAEQFRDEWVATEPSARLHRVRTLVQRQLQEILHAETPERIGVDTALTEIGLTSLSILELRNRLAVVSGTAIAVDVFLSDPTPRALAERLHDDLVAATIAVRQQEG</sequence>
<proteinExistence type="predicted"/>
<dbReference type="SMART" id="SM00827">
    <property type="entry name" value="PKS_AT"/>
    <property type="match status" value="1"/>
</dbReference>
<dbReference type="InterPro" id="IPR020806">
    <property type="entry name" value="PKS_PP-bd"/>
</dbReference>
<dbReference type="InterPro" id="IPR032821">
    <property type="entry name" value="PKS_assoc"/>
</dbReference>
<dbReference type="InterPro" id="IPR014030">
    <property type="entry name" value="Ketoacyl_synth_N"/>
</dbReference>
<dbReference type="Proteomes" id="UP001595696">
    <property type="component" value="Unassembled WGS sequence"/>
</dbReference>
<dbReference type="EMBL" id="JBHSAX010000005">
    <property type="protein sequence ID" value="MFC3961466.1"/>
    <property type="molecule type" value="Genomic_DNA"/>
</dbReference>
<dbReference type="Gene3D" id="3.40.47.10">
    <property type="match status" value="1"/>
</dbReference>